<evidence type="ECO:0000256" key="1">
    <source>
        <dbReference type="SAM" id="Coils"/>
    </source>
</evidence>
<feature type="non-terminal residue" evidence="3">
    <location>
        <position position="188"/>
    </location>
</feature>
<keyword evidence="1" id="KW-0175">Coiled coil</keyword>
<evidence type="ECO:0000313" key="3">
    <source>
        <dbReference type="EMBL" id="PIO28008.1"/>
    </source>
</evidence>
<accession>A0A2G9RJE9</accession>
<dbReference type="Proteomes" id="UP000228934">
    <property type="component" value="Unassembled WGS sequence"/>
</dbReference>
<keyword evidence="4" id="KW-1185">Reference proteome</keyword>
<proteinExistence type="predicted"/>
<feature type="region of interest" description="Disordered" evidence="2">
    <location>
        <begin position="83"/>
        <end position="128"/>
    </location>
</feature>
<feature type="compositionally biased region" description="Polar residues" evidence="2">
    <location>
        <begin position="1"/>
        <end position="11"/>
    </location>
</feature>
<feature type="region of interest" description="Disordered" evidence="2">
    <location>
        <begin position="1"/>
        <end position="31"/>
    </location>
</feature>
<protein>
    <submittedName>
        <fullName evidence="3">Uncharacterized protein</fullName>
    </submittedName>
</protein>
<reference evidence="4" key="1">
    <citation type="journal article" date="2017" name="Nat. Commun.">
        <title>The North American bullfrog draft genome provides insight into hormonal regulation of long noncoding RNA.</title>
        <authorList>
            <person name="Hammond S.A."/>
            <person name="Warren R.L."/>
            <person name="Vandervalk B.P."/>
            <person name="Kucuk E."/>
            <person name="Khan H."/>
            <person name="Gibb E.A."/>
            <person name="Pandoh P."/>
            <person name="Kirk H."/>
            <person name="Zhao Y."/>
            <person name="Jones M."/>
            <person name="Mungall A.J."/>
            <person name="Coope R."/>
            <person name="Pleasance S."/>
            <person name="Moore R.A."/>
            <person name="Holt R.A."/>
            <person name="Round J.M."/>
            <person name="Ohora S."/>
            <person name="Walle B.V."/>
            <person name="Veldhoen N."/>
            <person name="Helbing C.C."/>
            <person name="Birol I."/>
        </authorList>
    </citation>
    <scope>NUCLEOTIDE SEQUENCE [LARGE SCALE GENOMIC DNA]</scope>
</reference>
<feature type="compositionally biased region" description="Acidic residues" evidence="2">
    <location>
        <begin position="105"/>
        <end position="114"/>
    </location>
</feature>
<evidence type="ECO:0000256" key="2">
    <source>
        <dbReference type="SAM" id="MobiDB-lite"/>
    </source>
</evidence>
<feature type="coiled-coil region" evidence="1">
    <location>
        <begin position="160"/>
        <end position="187"/>
    </location>
</feature>
<evidence type="ECO:0000313" key="4">
    <source>
        <dbReference type="Proteomes" id="UP000228934"/>
    </source>
</evidence>
<organism evidence="3 4">
    <name type="scientific">Aquarana catesbeiana</name>
    <name type="common">American bullfrog</name>
    <name type="synonym">Rana catesbeiana</name>
    <dbReference type="NCBI Taxonomy" id="8400"/>
    <lineage>
        <taxon>Eukaryota</taxon>
        <taxon>Metazoa</taxon>
        <taxon>Chordata</taxon>
        <taxon>Craniata</taxon>
        <taxon>Vertebrata</taxon>
        <taxon>Euteleostomi</taxon>
        <taxon>Amphibia</taxon>
        <taxon>Batrachia</taxon>
        <taxon>Anura</taxon>
        <taxon>Neobatrachia</taxon>
        <taxon>Ranoidea</taxon>
        <taxon>Ranidae</taxon>
        <taxon>Aquarana</taxon>
    </lineage>
</organism>
<dbReference type="AlphaFoldDB" id="A0A2G9RJE9"/>
<name>A0A2G9RJE9_AQUCT</name>
<dbReference type="EMBL" id="KV941714">
    <property type="protein sequence ID" value="PIO28008.1"/>
    <property type="molecule type" value="Genomic_DNA"/>
</dbReference>
<feature type="compositionally biased region" description="Basic and acidic residues" evidence="2">
    <location>
        <begin position="115"/>
        <end position="128"/>
    </location>
</feature>
<sequence length="188" mass="21088">MAETQQVSDNYTNEEEEESPKPETPRSWKRRFKASNMSFGEMLEMVDILKKADCDGKYGPYPNPSVRKAKIMAKGVCTGILGYDDPRISSGSGEKRLRGHPSAEETTDPPPQEEVETHQRQQEEKKEGDVVEIVTTTGDCDVVDPGHFTSESAQILIGEIMGCNRDLENIQKNINDVKKKMKNIIDVL</sequence>
<gene>
    <name evidence="3" type="ORF">AB205_0111340</name>
</gene>